<proteinExistence type="predicted"/>
<comment type="caution">
    <text evidence="1">The sequence shown here is derived from an EMBL/GenBank/DDBJ whole genome shotgun (WGS) entry which is preliminary data.</text>
</comment>
<reference evidence="1" key="1">
    <citation type="journal article" date="2021" name="J. Hered.">
        <title>Genome Assembly of Salicaceae Populus deltoides (Eastern Cottonwood) I-69 Based on Nanopore Sequencing and Hi-C Technologies.</title>
        <authorList>
            <person name="Bai S."/>
            <person name="Wu H."/>
            <person name="Zhang J."/>
            <person name="Pan Z."/>
            <person name="Zhao W."/>
            <person name="Li Z."/>
            <person name="Tong C."/>
        </authorList>
    </citation>
    <scope>NUCLEOTIDE SEQUENCE</scope>
    <source>
        <tissue evidence="1">Leaf</tissue>
    </source>
</reference>
<evidence type="ECO:0000313" key="1">
    <source>
        <dbReference type="EMBL" id="KAH8488145.1"/>
    </source>
</evidence>
<gene>
    <name evidence="1" type="ORF">H0E87_024000</name>
</gene>
<accession>A0A8T2X3G9</accession>
<evidence type="ECO:0000313" key="2">
    <source>
        <dbReference type="Proteomes" id="UP000807159"/>
    </source>
</evidence>
<dbReference type="AlphaFoldDB" id="A0A8T2X3G9"/>
<feature type="non-terminal residue" evidence="1">
    <location>
        <position position="55"/>
    </location>
</feature>
<organism evidence="1 2">
    <name type="scientific">Populus deltoides</name>
    <name type="common">Eastern poplar</name>
    <name type="synonym">Eastern cottonwood</name>
    <dbReference type="NCBI Taxonomy" id="3696"/>
    <lineage>
        <taxon>Eukaryota</taxon>
        <taxon>Viridiplantae</taxon>
        <taxon>Streptophyta</taxon>
        <taxon>Embryophyta</taxon>
        <taxon>Tracheophyta</taxon>
        <taxon>Spermatophyta</taxon>
        <taxon>Magnoliopsida</taxon>
        <taxon>eudicotyledons</taxon>
        <taxon>Gunneridae</taxon>
        <taxon>Pentapetalae</taxon>
        <taxon>rosids</taxon>
        <taxon>fabids</taxon>
        <taxon>Malpighiales</taxon>
        <taxon>Salicaceae</taxon>
        <taxon>Saliceae</taxon>
        <taxon>Populus</taxon>
    </lineage>
</organism>
<sequence>ACGSSVRNGAAGVSEWGLLPIGGDDEANGSVLASSWGEKRWLFGLLGFGKWRGGD</sequence>
<dbReference type="Proteomes" id="UP000807159">
    <property type="component" value="Chromosome 14"/>
</dbReference>
<protein>
    <submittedName>
        <fullName evidence="1">Uncharacterized protein</fullName>
    </submittedName>
</protein>
<dbReference type="EMBL" id="JACEGQ020000014">
    <property type="protein sequence ID" value="KAH8488145.1"/>
    <property type="molecule type" value="Genomic_DNA"/>
</dbReference>
<feature type="non-terminal residue" evidence="1">
    <location>
        <position position="1"/>
    </location>
</feature>
<keyword evidence="2" id="KW-1185">Reference proteome</keyword>
<name>A0A8T2X3G9_POPDE</name>